<reference evidence="4" key="1">
    <citation type="journal article" date="2021" name="PeerJ">
        <title>Extensive microbial diversity within the chicken gut microbiome revealed by metagenomics and culture.</title>
        <authorList>
            <person name="Gilroy R."/>
            <person name="Ravi A."/>
            <person name="Getino M."/>
            <person name="Pursley I."/>
            <person name="Horton D.L."/>
            <person name="Alikhan N.F."/>
            <person name="Baker D."/>
            <person name="Gharbi K."/>
            <person name="Hall N."/>
            <person name="Watson M."/>
            <person name="Adriaenssens E.M."/>
            <person name="Foster-Nyarko E."/>
            <person name="Jarju S."/>
            <person name="Secka A."/>
            <person name="Antonio M."/>
            <person name="Oren A."/>
            <person name="Chaudhuri R.R."/>
            <person name="La Ragione R."/>
            <person name="Hildebrand F."/>
            <person name="Pallen M.J."/>
        </authorList>
    </citation>
    <scope>NUCLEOTIDE SEQUENCE</scope>
    <source>
        <strain evidence="4">CHK124-7917</strain>
    </source>
</reference>
<dbReference type="GO" id="GO:0016757">
    <property type="term" value="F:glycosyltransferase activity"/>
    <property type="evidence" value="ECO:0007669"/>
    <property type="project" value="UniProtKB-KW"/>
</dbReference>
<dbReference type="CDD" id="cd00761">
    <property type="entry name" value="Glyco_tranf_GTA_type"/>
    <property type="match status" value="1"/>
</dbReference>
<dbReference type="PANTHER" id="PTHR22916:SF51">
    <property type="entry name" value="GLYCOSYLTRANSFERASE EPSH-RELATED"/>
    <property type="match status" value="1"/>
</dbReference>
<dbReference type="EMBL" id="DYWQ01000013">
    <property type="protein sequence ID" value="HJF44355.1"/>
    <property type="molecule type" value="Genomic_DNA"/>
</dbReference>
<dbReference type="EC" id="2.4.-.-" evidence="4"/>
<protein>
    <submittedName>
        <fullName evidence="4">Glycosyltransferase</fullName>
        <ecNumber evidence="4">2.4.-.-</ecNumber>
    </submittedName>
</protein>
<dbReference type="RefSeq" id="WP_274958443.1">
    <property type="nucleotide sequence ID" value="NZ_CAUWLO010000015.1"/>
</dbReference>
<dbReference type="InterPro" id="IPR001173">
    <property type="entry name" value="Glyco_trans_2-like"/>
</dbReference>
<accession>A0A921GCQ5</accession>
<dbReference type="PANTHER" id="PTHR22916">
    <property type="entry name" value="GLYCOSYLTRANSFERASE"/>
    <property type="match status" value="1"/>
</dbReference>
<comment type="caution">
    <text evidence="4">The sequence shown here is derived from an EMBL/GenBank/DDBJ whole genome shotgun (WGS) entry which is preliminary data.</text>
</comment>
<keyword evidence="1 4" id="KW-0328">Glycosyltransferase</keyword>
<sequence length="366" mass="42257">MRNDSQALVSVIVPIYNVEKYLDQCLDSIEAQTHRNIEVLCINDGSTDGSRAIMAAHAEKDPRVRVIDKENGGYGQGCNRGLSVAKGEWVSIIEPDDWIDPTMYEDMLAFASSFDETIDIVKTPWTDICDWDNPKKQHPHRCSMKGKIQTSERPFTLSENPLLIEHHPSIWSAIYRRGFLEEKKIRFPEYPGAGWADNPFLVETMCQAEAIVYLDHAYYNYRRDLPGSTRHHKTAEAVERPFDRWDDMLDIIERLGITDERILAGHYVRGFNYAHGARYDDGMKNPLVVKRVHEMVAKMDPGIVERSERISPFNKKFFAEQRGLPYGKSRLAYLMEELRFSLRTEGPLFVLESAFNHFTGRYMPED</sequence>
<dbReference type="Proteomes" id="UP000697330">
    <property type="component" value="Unassembled WGS sequence"/>
</dbReference>
<name>A0A921GCQ5_9ACTN</name>
<gene>
    <name evidence="4" type="ORF">K8U72_01005</name>
</gene>
<evidence type="ECO:0000313" key="4">
    <source>
        <dbReference type="EMBL" id="HJF44355.1"/>
    </source>
</evidence>
<reference evidence="4" key="2">
    <citation type="submission" date="2021-09" db="EMBL/GenBank/DDBJ databases">
        <authorList>
            <person name="Gilroy R."/>
        </authorList>
    </citation>
    <scope>NUCLEOTIDE SEQUENCE</scope>
    <source>
        <strain evidence="4">CHK124-7917</strain>
    </source>
</reference>
<dbReference type="SUPFAM" id="SSF53448">
    <property type="entry name" value="Nucleotide-diphospho-sugar transferases"/>
    <property type="match status" value="1"/>
</dbReference>
<dbReference type="InterPro" id="IPR029044">
    <property type="entry name" value="Nucleotide-diphossugar_trans"/>
</dbReference>
<evidence type="ECO:0000259" key="3">
    <source>
        <dbReference type="Pfam" id="PF00535"/>
    </source>
</evidence>
<evidence type="ECO:0000256" key="2">
    <source>
        <dbReference type="ARBA" id="ARBA00022679"/>
    </source>
</evidence>
<organism evidence="4 5">
    <name type="scientific">Thermophilibacter provencensis</name>
    <dbReference type="NCBI Taxonomy" id="1852386"/>
    <lineage>
        <taxon>Bacteria</taxon>
        <taxon>Bacillati</taxon>
        <taxon>Actinomycetota</taxon>
        <taxon>Coriobacteriia</taxon>
        <taxon>Coriobacteriales</taxon>
        <taxon>Atopobiaceae</taxon>
        <taxon>Thermophilibacter</taxon>
    </lineage>
</organism>
<dbReference type="Pfam" id="PF00535">
    <property type="entry name" value="Glycos_transf_2"/>
    <property type="match status" value="1"/>
</dbReference>
<feature type="domain" description="Glycosyltransferase 2-like" evidence="3">
    <location>
        <begin position="10"/>
        <end position="156"/>
    </location>
</feature>
<dbReference type="Gene3D" id="3.90.550.10">
    <property type="entry name" value="Spore Coat Polysaccharide Biosynthesis Protein SpsA, Chain A"/>
    <property type="match status" value="1"/>
</dbReference>
<dbReference type="AlphaFoldDB" id="A0A921GCQ5"/>
<evidence type="ECO:0000313" key="5">
    <source>
        <dbReference type="Proteomes" id="UP000697330"/>
    </source>
</evidence>
<keyword evidence="2 4" id="KW-0808">Transferase</keyword>
<proteinExistence type="predicted"/>
<evidence type="ECO:0000256" key="1">
    <source>
        <dbReference type="ARBA" id="ARBA00022676"/>
    </source>
</evidence>